<sequence>MADENHDWSLSGIAFAGCLFIGMGLGILFKHTWAGIMMGLGVGFIVMAILRWKNKV</sequence>
<dbReference type="Proteomes" id="UP000485569">
    <property type="component" value="Unassembled WGS sequence"/>
</dbReference>
<keyword evidence="1" id="KW-0812">Transmembrane</keyword>
<dbReference type="AlphaFoldDB" id="A0A1V5SJA5"/>
<reference evidence="2" key="1">
    <citation type="submission" date="2017-02" db="EMBL/GenBank/DDBJ databases">
        <title>Delving into the versatile metabolic prowess of the omnipresent phylum Bacteroidetes.</title>
        <authorList>
            <person name="Nobu M.K."/>
            <person name="Mei R."/>
            <person name="Narihiro T."/>
            <person name="Kuroda K."/>
            <person name="Liu W.-T."/>
        </authorList>
    </citation>
    <scope>NUCLEOTIDE SEQUENCE</scope>
    <source>
        <strain evidence="2">ADurb.Bin276</strain>
    </source>
</reference>
<accession>A0A1V5SJA5</accession>
<gene>
    <name evidence="2" type="ORF">BWY41_01974</name>
</gene>
<feature type="transmembrane region" description="Helical" evidence="1">
    <location>
        <begin position="35"/>
        <end position="52"/>
    </location>
</feature>
<protein>
    <submittedName>
        <fullName evidence="2">Uncharacterized protein</fullName>
    </submittedName>
</protein>
<comment type="caution">
    <text evidence="2">The sequence shown here is derived from an EMBL/GenBank/DDBJ whole genome shotgun (WGS) entry which is preliminary data.</text>
</comment>
<dbReference type="EMBL" id="MWBQ01000203">
    <property type="protein sequence ID" value="OQA54639.1"/>
    <property type="molecule type" value="Genomic_DNA"/>
</dbReference>
<organism evidence="2">
    <name type="scientific">Candidatus Atribacter allofermentans</name>
    <dbReference type="NCBI Taxonomy" id="1852833"/>
    <lineage>
        <taxon>Bacteria</taxon>
        <taxon>Pseudomonadati</taxon>
        <taxon>Atribacterota</taxon>
        <taxon>Atribacteria</taxon>
        <taxon>Atribacterales</taxon>
        <taxon>Atribacteraceae</taxon>
        <taxon>Atribacter</taxon>
    </lineage>
</organism>
<name>A0A1V5SJA5_9BACT</name>
<keyword evidence="1" id="KW-1133">Transmembrane helix</keyword>
<evidence type="ECO:0000313" key="2">
    <source>
        <dbReference type="EMBL" id="OQA54639.1"/>
    </source>
</evidence>
<evidence type="ECO:0000256" key="1">
    <source>
        <dbReference type="SAM" id="Phobius"/>
    </source>
</evidence>
<keyword evidence="1" id="KW-0472">Membrane</keyword>
<proteinExistence type="predicted"/>
<feature type="transmembrane region" description="Helical" evidence="1">
    <location>
        <begin position="12"/>
        <end position="29"/>
    </location>
</feature>